<sequence>MSRKGFLVKVELDMQRVSCPGVWLCSNGKVSLQIHMFGSSVQTRNCRPAFPLIFYEKFVFSKIFDQDRRLNELQRRLNNEWFYAELIQWKSCDEGRVLATFRTTLDELLYPSSFRNSIMGVNVDLLMEPTEIFPGTIAPKLETSSKTTVEETIIDPDCDHANVTLINPKAMICKPFSENKGLPRKVCHSVGFSRTQRYVPGKKKKSKPPFKYVKVSDDLILRNNPNVVLKSEEEFKATNKPYCYCMTNSADASGNLITQYADCDCRSEKIHKRTCTVCSLYDGYFSENSANCGSLDRSVKFCQKCRKCQENGKGYYRKSYQESKYHIASKNGSPCNSDTDESERKICLCLPADRTTSLAQQLHERLTRTLDTSSRRFHNCIDCT</sequence>
<dbReference type="Pfam" id="PF14909">
    <property type="entry name" value="SPATA6"/>
    <property type="match status" value="1"/>
</dbReference>
<keyword evidence="2" id="KW-0597">Phosphoprotein</keyword>
<evidence type="ECO:0000313" key="4">
    <source>
        <dbReference type="EMBL" id="CAG9840050.1"/>
    </source>
</evidence>
<feature type="domain" description="Spermatogenesis-associated protein 6 N-terminal" evidence="3">
    <location>
        <begin position="10"/>
        <end position="149"/>
    </location>
</feature>
<dbReference type="EMBL" id="OU898283">
    <property type="protein sequence ID" value="CAG9840050.1"/>
    <property type="molecule type" value="Genomic_DNA"/>
</dbReference>
<dbReference type="Proteomes" id="UP001153709">
    <property type="component" value="Chromosome 8"/>
</dbReference>
<evidence type="ECO:0000313" key="5">
    <source>
        <dbReference type="Proteomes" id="UP001153709"/>
    </source>
</evidence>
<dbReference type="OrthoDB" id="5963614at2759"/>
<dbReference type="PANTHER" id="PTHR16435">
    <property type="entry name" value="SPERMATOGENESIS-ASSOCIATED PROTEIN 6 SPATA6"/>
    <property type="match status" value="1"/>
</dbReference>
<evidence type="ECO:0000259" key="3">
    <source>
        <dbReference type="Pfam" id="PF14909"/>
    </source>
</evidence>
<proteinExistence type="inferred from homology"/>
<dbReference type="PANTHER" id="PTHR16435:SF6">
    <property type="entry name" value="IP09370P"/>
    <property type="match status" value="1"/>
</dbReference>
<dbReference type="GO" id="GO:0032027">
    <property type="term" value="F:myosin light chain binding"/>
    <property type="evidence" value="ECO:0007669"/>
    <property type="project" value="InterPro"/>
</dbReference>
<protein>
    <recommendedName>
        <fullName evidence="3">Spermatogenesis-associated protein 6 N-terminal domain-containing protein</fullName>
    </recommendedName>
</protein>
<evidence type="ECO:0000256" key="1">
    <source>
        <dbReference type="ARBA" id="ARBA00006215"/>
    </source>
</evidence>
<dbReference type="GO" id="GO:0007283">
    <property type="term" value="P:spermatogenesis"/>
    <property type="evidence" value="ECO:0007669"/>
    <property type="project" value="InterPro"/>
</dbReference>
<dbReference type="GO" id="GO:0120212">
    <property type="term" value="C:sperm head-tail coupling apparatus"/>
    <property type="evidence" value="ECO:0007669"/>
    <property type="project" value="InterPro"/>
</dbReference>
<name>A0A9N9TCB8_DIABA</name>
<dbReference type="InterPro" id="IPR032732">
    <property type="entry name" value="SPATA6_N"/>
</dbReference>
<dbReference type="InterPro" id="IPR042769">
    <property type="entry name" value="SPATA6_fam"/>
</dbReference>
<dbReference type="AlphaFoldDB" id="A0A9N9TCB8"/>
<accession>A0A9N9TCB8</accession>
<reference evidence="4" key="1">
    <citation type="submission" date="2022-01" db="EMBL/GenBank/DDBJ databases">
        <authorList>
            <person name="King R."/>
        </authorList>
    </citation>
    <scope>NUCLEOTIDE SEQUENCE</scope>
</reference>
<gene>
    <name evidence="4" type="ORF">DIABBA_LOCUS12749</name>
</gene>
<evidence type="ECO:0000256" key="2">
    <source>
        <dbReference type="ARBA" id="ARBA00022553"/>
    </source>
</evidence>
<comment type="similarity">
    <text evidence="1">Belongs to the SPATA6 family.</text>
</comment>
<keyword evidence="5" id="KW-1185">Reference proteome</keyword>
<organism evidence="4 5">
    <name type="scientific">Diabrotica balteata</name>
    <name type="common">Banded cucumber beetle</name>
    <dbReference type="NCBI Taxonomy" id="107213"/>
    <lineage>
        <taxon>Eukaryota</taxon>
        <taxon>Metazoa</taxon>
        <taxon>Ecdysozoa</taxon>
        <taxon>Arthropoda</taxon>
        <taxon>Hexapoda</taxon>
        <taxon>Insecta</taxon>
        <taxon>Pterygota</taxon>
        <taxon>Neoptera</taxon>
        <taxon>Endopterygota</taxon>
        <taxon>Coleoptera</taxon>
        <taxon>Polyphaga</taxon>
        <taxon>Cucujiformia</taxon>
        <taxon>Chrysomeloidea</taxon>
        <taxon>Chrysomelidae</taxon>
        <taxon>Galerucinae</taxon>
        <taxon>Diabroticina</taxon>
        <taxon>Diabroticites</taxon>
        <taxon>Diabrotica</taxon>
    </lineage>
</organism>